<dbReference type="InterPro" id="IPR003661">
    <property type="entry name" value="HisK_dim/P_dom"/>
</dbReference>
<dbReference type="EC" id="2.7.13.3" evidence="2"/>
<dbReference type="EMBL" id="BMOE01000006">
    <property type="protein sequence ID" value="GGJ76882.1"/>
    <property type="molecule type" value="Genomic_DNA"/>
</dbReference>
<evidence type="ECO:0000259" key="6">
    <source>
        <dbReference type="PROSITE" id="PS50109"/>
    </source>
</evidence>
<dbReference type="Pfam" id="PF01590">
    <property type="entry name" value="GAF"/>
    <property type="match status" value="1"/>
</dbReference>
<protein>
    <recommendedName>
        <fullName evidence="2">histidine kinase</fullName>
        <ecNumber evidence="2">2.7.13.3</ecNumber>
    </recommendedName>
</protein>
<dbReference type="InterPro" id="IPR036097">
    <property type="entry name" value="HisK_dim/P_sf"/>
</dbReference>
<dbReference type="Gene3D" id="1.10.287.130">
    <property type="match status" value="1"/>
</dbReference>
<evidence type="ECO:0000256" key="2">
    <source>
        <dbReference type="ARBA" id="ARBA00012438"/>
    </source>
</evidence>
<dbReference type="InterPro" id="IPR003018">
    <property type="entry name" value="GAF"/>
</dbReference>
<evidence type="ECO:0000256" key="4">
    <source>
        <dbReference type="ARBA" id="ARBA00022679"/>
    </source>
</evidence>
<keyword evidence="3" id="KW-0597">Phosphoprotein</keyword>
<dbReference type="CDD" id="cd00082">
    <property type="entry name" value="HisKA"/>
    <property type="match status" value="1"/>
</dbReference>
<dbReference type="Proteomes" id="UP000635726">
    <property type="component" value="Unassembled WGS sequence"/>
</dbReference>
<dbReference type="SMART" id="SM00387">
    <property type="entry name" value="HATPase_c"/>
    <property type="match status" value="1"/>
</dbReference>
<dbReference type="GO" id="GO:0000156">
    <property type="term" value="F:phosphorelay response regulator activity"/>
    <property type="evidence" value="ECO:0007669"/>
    <property type="project" value="TreeGrafter"/>
</dbReference>
<dbReference type="InterPro" id="IPR036890">
    <property type="entry name" value="HATPase_C_sf"/>
</dbReference>
<dbReference type="GO" id="GO:0007234">
    <property type="term" value="P:osmosensory signaling via phosphorelay pathway"/>
    <property type="evidence" value="ECO:0007669"/>
    <property type="project" value="TreeGrafter"/>
</dbReference>
<dbReference type="Gene3D" id="3.30.450.40">
    <property type="match status" value="4"/>
</dbReference>
<dbReference type="SUPFAM" id="SSF47384">
    <property type="entry name" value="Homodimeric domain of signal transducing histidine kinase"/>
    <property type="match status" value="1"/>
</dbReference>
<dbReference type="InterPro" id="IPR004358">
    <property type="entry name" value="Sig_transdc_His_kin-like_C"/>
</dbReference>
<organism evidence="7 8">
    <name type="scientific">Deinococcus aquiradiocola</name>
    <dbReference type="NCBI Taxonomy" id="393059"/>
    <lineage>
        <taxon>Bacteria</taxon>
        <taxon>Thermotogati</taxon>
        <taxon>Deinococcota</taxon>
        <taxon>Deinococci</taxon>
        <taxon>Deinococcales</taxon>
        <taxon>Deinococcaceae</taxon>
        <taxon>Deinococcus</taxon>
    </lineage>
</organism>
<dbReference type="Pfam" id="PF13492">
    <property type="entry name" value="GAF_3"/>
    <property type="match status" value="1"/>
</dbReference>
<dbReference type="GO" id="GO:0000155">
    <property type="term" value="F:phosphorelay sensor kinase activity"/>
    <property type="evidence" value="ECO:0007669"/>
    <property type="project" value="InterPro"/>
</dbReference>
<name>A0A917PGI9_9DEIO</name>
<dbReference type="Pfam" id="PF13185">
    <property type="entry name" value="GAF_2"/>
    <property type="match status" value="1"/>
</dbReference>
<evidence type="ECO:0000313" key="7">
    <source>
        <dbReference type="EMBL" id="GGJ76882.1"/>
    </source>
</evidence>
<keyword evidence="8" id="KW-1185">Reference proteome</keyword>
<dbReference type="InterPro" id="IPR005467">
    <property type="entry name" value="His_kinase_dom"/>
</dbReference>
<dbReference type="PANTHER" id="PTHR42878:SF15">
    <property type="entry name" value="BACTERIOPHYTOCHROME"/>
    <property type="match status" value="1"/>
</dbReference>
<feature type="domain" description="Histidine kinase" evidence="6">
    <location>
        <begin position="712"/>
        <end position="926"/>
    </location>
</feature>
<proteinExistence type="predicted"/>
<evidence type="ECO:0000256" key="3">
    <source>
        <dbReference type="ARBA" id="ARBA00022553"/>
    </source>
</evidence>
<dbReference type="InterPro" id="IPR050351">
    <property type="entry name" value="BphY/WalK/GraS-like"/>
</dbReference>
<accession>A0A917PGI9</accession>
<dbReference type="Gene3D" id="3.30.565.10">
    <property type="entry name" value="Histidine kinase-like ATPase, C-terminal domain"/>
    <property type="match status" value="1"/>
</dbReference>
<sequence>MTGPLQISQDAFAAFMTLNEAVGTETDLSLLAVRAVKVLDLFLPGLTSTYYSRDGNLWNAIAVGAHVPPDLAAVVTEGLPLDTPAFARAAEVHGPVFIDRWDVQAQEVPGSEDIGAGALYPYFLNGEPYGMLTTGSRRGRVLTVQDREHFLAVARSLGLAIDRAHQTAQLLEQRREADSRAQALEAFARLKADLNVLGDRYALIRRAQEVVLSLLPDGYAAYFEAEDGRWRVRSQVGEARGETLQAAINDGFPVGGTPTLDLPAQTRQPHFIDRYDQATDTDADVGPHLKAAVVLPVLLDGKVIGLFNVPLFETRRWSTVDRAVLTTTVRSLELALERGQQAEQLLARNAELEARTRALEAFAQLTTDLSVQVDPYALVRRAQEVAVSLLTPGYALYYERDGDRWRSRVQVGDVGHPDLQAFIDAGPRVGETPSVDRPWTTGQAYYQDVYAQGSDTPPEMVRHVGAAASLPVIRDGQTVGVFIAALFDQRQWTSTDRVTLETVVGSLGLALARSVQTQALEGERAGLDAFAAFTEAVGSETDVVRLAQQAVRTVNTALDDVSIAYYELDDDLWKVRAWSDDVDPRTVAEMTRGVPSDAPIFAEALQSGTAVFENGWDAAANHLSSATAYGMAALLPLVVGGQSRSILAAGIPAARGWTTREQTILRAVARGLALALERAETARQLRAQRDALDARTADLASANEELEAFTYSASHDLRTPVRHIFGFTELAQKALLQTPNPQAARHMDIVKQSALRMTALIDGMLMLSRVGQEQLRPGWVDLGQLVVQAQRDVNLEFAERAVQWRLGPLPRVWGSPDLLQQVMTNLISNAVKYSGERPVAQVRVWTEENAAEWTVSVQDNGVGFPSAYASRLFGVFQRLHNEKDFGGTGVGLATVRRIVQKHGGRVFAESTGSTGATFGFTLPKPPGH</sequence>
<keyword evidence="5" id="KW-0418">Kinase</keyword>
<evidence type="ECO:0000256" key="1">
    <source>
        <dbReference type="ARBA" id="ARBA00000085"/>
    </source>
</evidence>
<reference evidence="7" key="2">
    <citation type="submission" date="2020-09" db="EMBL/GenBank/DDBJ databases">
        <authorList>
            <person name="Sun Q."/>
            <person name="Ohkuma M."/>
        </authorList>
    </citation>
    <scope>NUCLEOTIDE SEQUENCE</scope>
    <source>
        <strain evidence="7">JCM 14371</strain>
    </source>
</reference>
<comment type="catalytic activity">
    <reaction evidence="1">
        <text>ATP + protein L-histidine = ADP + protein N-phospho-L-histidine.</text>
        <dbReference type="EC" id="2.7.13.3"/>
    </reaction>
</comment>
<dbReference type="SMART" id="SM00388">
    <property type="entry name" value="HisKA"/>
    <property type="match status" value="1"/>
</dbReference>
<dbReference type="PANTHER" id="PTHR42878">
    <property type="entry name" value="TWO-COMPONENT HISTIDINE KINASE"/>
    <property type="match status" value="1"/>
</dbReference>
<dbReference type="AlphaFoldDB" id="A0A917PGI9"/>
<dbReference type="SMART" id="SM00065">
    <property type="entry name" value="GAF"/>
    <property type="match status" value="4"/>
</dbReference>
<keyword evidence="4" id="KW-0808">Transferase</keyword>
<gene>
    <name evidence="7" type="ORF">GCM10008939_21230</name>
</gene>
<dbReference type="Pfam" id="PF00512">
    <property type="entry name" value="HisKA"/>
    <property type="match status" value="1"/>
</dbReference>
<comment type="caution">
    <text evidence="7">The sequence shown here is derived from an EMBL/GenBank/DDBJ whole genome shotgun (WGS) entry which is preliminary data.</text>
</comment>
<dbReference type="PRINTS" id="PR00344">
    <property type="entry name" value="BCTRLSENSOR"/>
</dbReference>
<dbReference type="Pfam" id="PF02518">
    <property type="entry name" value="HATPase_c"/>
    <property type="match status" value="1"/>
</dbReference>
<dbReference type="GO" id="GO:0030295">
    <property type="term" value="F:protein kinase activator activity"/>
    <property type="evidence" value="ECO:0007669"/>
    <property type="project" value="TreeGrafter"/>
</dbReference>
<evidence type="ECO:0000256" key="5">
    <source>
        <dbReference type="ARBA" id="ARBA00022777"/>
    </source>
</evidence>
<dbReference type="InterPro" id="IPR003594">
    <property type="entry name" value="HATPase_dom"/>
</dbReference>
<dbReference type="FunFam" id="3.30.565.10:FF:000006">
    <property type="entry name" value="Sensor histidine kinase WalK"/>
    <property type="match status" value="1"/>
</dbReference>
<dbReference type="SUPFAM" id="SSF55874">
    <property type="entry name" value="ATPase domain of HSP90 chaperone/DNA topoisomerase II/histidine kinase"/>
    <property type="match status" value="1"/>
</dbReference>
<evidence type="ECO:0000313" key="8">
    <source>
        <dbReference type="Proteomes" id="UP000635726"/>
    </source>
</evidence>
<dbReference type="InterPro" id="IPR029016">
    <property type="entry name" value="GAF-like_dom_sf"/>
</dbReference>
<dbReference type="PROSITE" id="PS50109">
    <property type="entry name" value="HIS_KIN"/>
    <property type="match status" value="1"/>
</dbReference>
<reference evidence="7" key="1">
    <citation type="journal article" date="2014" name="Int. J. Syst. Evol. Microbiol.">
        <title>Complete genome sequence of Corynebacterium casei LMG S-19264T (=DSM 44701T), isolated from a smear-ripened cheese.</title>
        <authorList>
            <consortium name="US DOE Joint Genome Institute (JGI-PGF)"/>
            <person name="Walter F."/>
            <person name="Albersmeier A."/>
            <person name="Kalinowski J."/>
            <person name="Ruckert C."/>
        </authorList>
    </citation>
    <scope>NUCLEOTIDE SEQUENCE</scope>
    <source>
        <strain evidence="7">JCM 14371</strain>
    </source>
</reference>
<dbReference type="SUPFAM" id="SSF55781">
    <property type="entry name" value="GAF domain-like"/>
    <property type="match status" value="4"/>
</dbReference>